<dbReference type="EMBL" id="JBHSOF010000049">
    <property type="protein sequence ID" value="MFC5666998.1"/>
    <property type="molecule type" value="Genomic_DNA"/>
</dbReference>
<name>A0ABW0XBB1_9ACTN</name>
<dbReference type="RefSeq" id="WP_380228679.1">
    <property type="nucleotide sequence ID" value="NZ_JBHSOF010000049.1"/>
</dbReference>
<keyword evidence="2" id="KW-1185">Reference proteome</keyword>
<gene>
    <name evidence="1" type="ORF">ACFP3U_29050</name>
</gene>
<reference evidence="2" key="1">
    <citation type="journal article" date="2019" name="Int. J. Syst. Evol. Microbiol.">
        <title>The Global Catalogue of Microorganisms (GCM) 10K type strain sequencing project: providing services to taxonomists for standard genome sequencing and annotation.</title>
        <authorList>
            <consortium name="The Broad Institute Genomics Platform"/>
            <consortium name="The Broad Institute Genome Sequencing Center for Infectious Disease"/>
            <person name="Wu L."/>
            <person name="Ma J."/>
        </authorList>
    </citation>
    <scope>NUCLEOTIDE SEQUENCE [LARGE SCALE GENOMIC DNA]</scope>
    <source>
        <strain evidence="2">CGMCC 4.1437</strain>
    </source>
</reference>
<evidence type="ECO:0000313" key="1">
    <source>
        <dbReference type="EMBL" id="MFC5666998.1"/>
    </source>
</evidence>
<comment type="caution">
    <text evidence="1">The sequence shown here is derived from an EMBL/GenBank/DDBJ whole genome shotgun (WGS) entry which is preliminary data.</text>
</comment>
<organism evidence="1 2">
    <name type="scientific">Kitasatospora misakiensis</name>
    <dbReference type="NCBI Taxonomy" id="67330"/>
    <lineage>
        <taxon>Bacteria</taxon>
        <taxon>Bacillati</taxon>
        <taxon>Actinomycetota</taxon>
        <taxon>Actinomycetes</taxon>
        <taxon>Kitasatosporales</taxon>
        <taxon>Streptomycetaceae</taxon>
        <taxon>Kitasatospora</taxon>
    </lineage>
</organism>
<protein>
    <submittedName>
        <fullName evidence="1">Uncharacterized protein</fullName>
    </submittedName>
</protein>
<accession>A0ABW0XBB1</accession>
<proteinExistence type="predicted"/>
<evidence type="ECO:0000313" key="2">
    <source>
        <dbReference type="Proteomes" id="UP001595975"/>
    </source>
</evidence>
<dbReference type="Proteomes" id="UP001595975">
    <property type="component" value="Unassembled WGS sequence"/>
</dbReference>
<sequence length="57" mass="5921">MSTFLIGAAFAILLTLAIATVITGVLTALKISPPPPITCRGCQGRRTPIDGTPEKAR</sequence>